<protein>
    <submittedName>
        <fullName evidence="2">Uncharacterized protein</fullName>
    </submittedName>
</protein>
<feature type="region of interest" description="Disordered" evidence="1">
    <location>
        <begin position="37"/>
        <end position="56"/>
    </location>
</feature>
<reference evidence="2 3" key="1">
    <citation type="submission" date="2017-05" db="EMBL/GenBank/DDBJ databases">
        <title>Bifidobacterium vansinderenii sp. nov.</title>
        <authorList>
            <person name="Lugli G.A."/>
            <person name="Duranti S."/>
            <person name="Mangifesta M."/>
        </authorList>
    </citation>
    <scope>NUCLEOTIDE SEQUENCE [LARGE SCALE GENOMIC DNA]</scope>
    <source>
        <strain evidence="2 3">Tam10B</strain>
    </source>
</reference>
<accession>A0A229VVL1</accession>
<proteinExistence type="predicted"/>
<dbReference type="EMBL" id="NEWD01000034">
    <property type="protein sequence ID" value="OXM99650.1"/>
    <property type="molecule type" value="Genomic_DNA"/>
</dbReference>
<comment type="caution">
    <text evidence="2">The sequence shown here is derived from an EMBL/GenBank/DDBJ whole genome shotgun (WGS) entry which is preliminary data.</text>
</comment>
<dbReference type="Proteomes" id="UP000215433">
    <property type="component" value="Unassembled WGS sequence"/>
</dbReference>
<evidence type="ECO:0000313" key="2">
    <source>
        <dbReference type="EMBL" id="OXM99650.1"/>
    </source>
</evidence>
<gene>
    <name evidence="2" type="ORF">Tam10B_2073</name>
</gene>
<evidence type="ECO:0000256" key="1">
    <source>
        <dbReference type="SAM" id="MobiDB-lite"/>
    </source>
</evidence>
<dbReference type="AlphaFoldDB" id="A0A229VVL1"/>
<sequence length="56" mass="6301">MDFAMSRIDILRFVSDQFFGAGPADRTVRVTVTMPVDAEDSSDSEFEPEDPAIRFD</sequence>
<evidence type="ECO:0000313" key="3">
    <source>
        <dbReference type="Proteomes" id="UP000215433"/>
    </source>
</evidence>
<feature type="compositionally biased region" description="Acidic residues" evidence="1">
    <location>
        <begin position="37"/>
        <end position="50"/>
    </location>
</feature>
<keyword evidence="3" id="KW-1185">Reference proteome</keyword>
<name>A0A229VVL1_9BIFI</name>
<organism evidence="2 3">
    <name type="scientific">Bifidobacterium vansinderenii</name>
    <dbReference type="NCBI Taxonomy" id="1984871"/>
    <lineage>
        <taxon>Bacteria</taxon>
        <taxon>Bacillati</taxon>
        <taxon>Actinomycetota</taxon>
        <taxon>Actinomycetes</taxon>
        <taxon>Bifidobacteriales</taxon>
        <taxon>Bifidobacteriaceae</taxon>
        <taxon>Bifidobacterium</taxon>
    </lineage>
</organism>